<organism evidence="6 7">
    <name type="scientific">Aaosphaeria arxii CBS 175.79</name>
    <dbReference type="NCBI Taxonomy" id="1450172"/>
    <lineage>
        <taxon>Eukaryota</taxon>
        <taxon>Fungi</taxon>
        <taxon>Dikarya</taxon>
        <taxon>Ascomycota</taxon>
        <taxon>Pezizomycotina</taxon>
        <taxon>Dothideomycetes</taxon>
        <taxon>Pleosporomycetidae</taxon>
        <taxon>Pleosporales</taxon>
        <taxon>Pleosporales incertae sedis</taxon>
        <taxon>Aaosphaeria</taxon>
    </lineage>
</organism>
<feature type="transmembrane region" description="Helical" evidence="5">
    <location>
        <begin position="251"/>
        <end position="266"/>
    </location>
</feature>
<feature type="transmembrane region" description="Helical" evidence="5">
    <location>
        <begin position="272"/>
        <end position="289"/>
    </location>
</feature>
<accession>A0A6A5XHG1</accession>
<evidence type="ECO:0000313" key="6">
    <source>
        <dbReference type="EMBL" id="KAF2012668.1"/>
    </source>
</evidence>
<dbReference type="SUPFAM" id="SSF81338">
    <property type="entry name" value="Aquaporin-like"/>
    <property type="match status" value="1"/>
</dbReference>
<gene>
    <name evidence="6" type="ORF">BU24DRAFT_465035</name>
</gene>
<dbReference type="AlphaFoldDB" id="A0A6A5XHG1"/>
<feature type="transmembrane region" description="Helical" evidence="5">
    <location>
        <begin position="318"/>
        <end position="337"/>
    </location>
</feature>
<keyword evidence="2 5" id="KW-0812">Transmembrane</keyword>
<dbReference type="OrthoDB" id="3789783at2759"/>
<feature type="transmembrane region" description="Helical" evidence="5">
    <location>
        <begin position="182"/>
        <end position="204"/>
    </location>
</feature>
<name>A0A6A5XHG1_9PLEO</name>
<evidence type="ECO:0000313" key="7">
    <source>
        <dbReference type="Proteomes" id="UP000799778"/>
    </source>
</evidence>
<feature type="transmembrane region" description="Helical" evidence="5">
    <location>
        <begin position="137"/>
        <end position="161"/>
    </location>
</feature>
<dbReference type="GeneID" id="54289639"/>
<proteinExistence type="predicted"/>
<keyword evidence="3 5" id="KW-1133">Transmembrane helix</keyword>
<evidence type="ECO:0000256" key="1">
    <source>
        <dbReference type="ARBA" id="ARBA00004141"/>
    </source>
</evidence>
<comment type="subcellular location">
    <subcellularLocation>
        <location evidence="1">Membrane</location>
        <topology evidence="1">Multi-pass membrane protein</topology>
    </subcellularLocation>
</comment>
<feature type="transmembrane region" description="Helical" evidence="5">
    <location>
        <begin position="50"/>
        <end position="76"/>
    </location>
</feature>
<sequence>MSAVAEGEEESLRTPLELVIKTLTTHIFALASYAYLSALSRRPNRSHLQALRLLFFLFVPTLPVIEFAISAIRSIIQFCRNYEDSDETHFRFYLSAALGQHAHLKIDKEGEEKNNESVHLLNIGNGFAEKTYIPFDWVWAGKFLAALFAVTQAVGTIVMWVRRMQSHDGDALSFDHRNGAMGIASAACGVVSILTLILRLRWTVSKSFEAKEGKHSHWLGMTQSSQFIVEMLLSMLLHLIIAMIADSDNRWLYTSVGAVTFLVTSGRGASRIFFQVLQSLLLLIFIYVFRHEILRRLGFSSERSVRVFGGRQMKRVKALLVLLLVLWIITDLIRLFVIDIIQVVRESKDGWRGYWWQDPLSDSLIVI</sequence>
<feature type="transmembrane region" description="Helical" evidence="5">
    <location>
        <begin position="224"/>
        <end position="244"/>
    </location>
</feature>
<keyword evidence="4 5" id="KW-0472">Membrane</keyword>
<evidence type="ECO:0000256" key="5">
    <source>
        <dbReference type="SAM" id="Phobius"/>
    </source>
</evidence>
<dbReference type="GO" id="GO:0016020">
    <property type="term" value="C:membrane"/>
    <property type="evidence" value="ECO:0007669"/>
    <property type="project" value="UniProtKB-SubCell"/>
</dbReference>
<protein>
    <submittedName>
        <fullName evidence="6">Uncharacterized protein</fullName>
    </submittedName>
</protein>
<reference evidence="6" key="1">
    <citation type="journal article" date="2020" name="Stud. Mycol.">
        <title>101 Dothideomycetes genomes: a test case for predicting lifestyles and emergence of pathogens.</title>
        <authorList>
            <person name="Haridas S."/>
            <person name="Albert R."/>
            <person name="Binder M."/>
            <person name="Bloem J."/>
            <person name="Labutti K."/>
            <person name="Salamov A."/>
            <person name="Andreopoulos B."/>
            <person name="Baker S."/>
            <person name="Barry K."/>
            <person name="Bills G."/>
            <person name="Bluhm B."/>
            <person name="Cannon C."/>
            <person name="Castanera R."/>
            <person name="Culley D."/>
            <person name="Daum C."/>
            <person name="Ezra D."/>
            <person name="Gonzalez J."/>
            <person name="Henrissat B."/>
            <person name="Kuo A."/>
            <person name="Liang C."/>
            <person name="Lipzen A."/>
            <person name="Lutzoni F."/>
            <person name="Magnuson J."/>
            <person name="Mondo S."/>
            <person name="Nolan M."/>
            <person name="Ohm R."/>
            <person name="Pangilinan J."/>
            <person name="Park H.-J."/>
            <person name="Ramirez L."/>
            <person name="Alfaro M."/>
            <person name="Sun H."/>
            <person name="Tritt A."/>
            <person name="Yoshinaga Y."/>
            <person name="Zwiers L.-H."/>
            <person name="Turgeon B."/>
            <person name="Goodwin S."/>
            <person name="Spatafora J."/>
            <person name="Crous P."/>
            <person name="Grigoriev I."/>
        </authorList>
    </citation>
    <scope>NUCLEOTIDE SEQUENCE</scope>
    <source>
        <strain evidence="6">CBS 175.79</strain>
    </source>
</reference>
<keyword evidence="7" id="KW-1185">Reference proteome</keyword>
<dbReference type="RefSeq" id="XP_033381007.1">
    <property type="nucleotide sequence ID" value="XM_033532242.1"/>
</dbReference>
<feature type="transmembrane region" description="Helical" evidence="5">
    <location>
        <begin position="18"/>
        <end position="38"/>
    </location>
</feature>
<evidence type="ECO:0000256" key="2">
    <source>
        <dbReference type="ARBA" id="ARBA00022692"/>
    </source>
</evidence>
<dbReference type="EMBL" id="ML978072">
    <property type="protein sequence ID" value="KAF2012668.1"/>
    <property type="molecule type" value="Genomic_DNA"/>
</dbReference>
<dbReference type="Proteomes" id="UP000799778">
    <property type="component" value="Unassembled WGS sequence"/>
</dbReference>
<dbReference type="InterPro" id="IPR023271">
    <property type="entry name" value="Aquaporin-like"/>
</dbReference>
<evidence type="ECO:0000256" key="3">
    <source>
        <dbReference type="ARBA" id="ARBA00022989"/>
    </source>
</evidence>
<evidence type="ECO:0000256" key="4">
    <source>
        <dbReference type="ARBA" id="ARBA00023136"/>
    </source>
</evidence>